<evidence type="ECO:0000256" key="1">
    <source>
        <dbReference type="SAM" id="MobiDB-lite"/>
    </source>
</evidence>
<organism evidence="2 3">
    <name type="scientific">Mesorhabditis belari</name>
    <dbReference type="NCBI Taxonomy" id="2138241"/>
    <lineage>
        <taxon>Eukaryota</taxon>
        <taxon>Metazoa</taxon>
        <taxon>Ecdysozoa</taxon>
        <taxon>Nematoda</taxon>
        <taxon>Chromadorea</taxon>
        <taxon>Rhabditida</taxon>
        <taxon>Rhabditina</taxon>
        <taxon>Rhabditomorpha</taxon>
        <taxon>Rhabditoidea</taxon>
        <taxon>Rhabditidae</taxon>
        <taxon>Mesorhabditinae</taxon>
        <taxon>Mesorhabditis</taxon>
    </lineage>
</organism>
<feature type="region of interest" description="Disordered" evidence="1">
    <location>
        <begin position="13"/>
        <end position="84"/>
    </location>
</feature>
<keyword evidence="2" id="KW-1185">Reference proteome</keyword>
<accession>A0AAF3FF90</accession>
<dbReference type="Proteomes" id="UP000887575">
    <property type="component" value="Unassembled WGS sequence"/>
</dbReference>
<protein>
    <submittedName>
        <fullName evidence="3">Uncharacterized protein</fullName>
    </submittedName>
</protein>
<evidence type="ECO:0000313" key="3">
    <source>
        <dbReference type="WBParaSite" id="MBELARI_LOCUS5625"/>
    </source>
</evidence>
<feature type="region of interest" description="Disordered" evidence="1">
    <location>
        <begin position="178"/>
        <end position="203"/>
    </location>
</feature>
<feature type="compositionally biased region" description="Low complexity" evidence="1">
    <location>
        <begin position="42"/>
        <end position="63"/>
    </location>
</feature>
<dbReference type="WBParaSite" id="MBELARI_LOCUS5625">
    <property type="protein sequence ID" value="MBELARI_LOCUS5625"/>
    <property type="gene ID" value="MBELARI_LOCUS5625"/>
</dbReference>
<sequence>MKYELEIACEAHDLLGSPRNRLGPNSSDESTKDRSRSSTVTSATILEAPSSSSSLIELIASRSQASDDEPESAREAANETANSDTFSLVAESVEQMKVLRANLNTTGHETTRAEIRALPPMNQTQFIQMWKTFYELVSSENVDQKIFHSLAVVGTLLLQIGETYKELQAKLEADIASALSSDDAEEEKEDEEEITESDEEFRKRKEPFVEATRRRVGEHSKSVVDGEWRVTLEQVLASVLSESPLADFFDRKYSLDQIITRYRKHRFDTIGEATAAQKPIGV</sequence>
<feature type="compositionally biased region" description="Acidic residues" evidence="1">
    <location>
        <begin position="182"/>
        <end position="199"/>
    </location>
</feature>
<dbReference type="AlphaFoldDB" id="A0AAF3FF90"/>
<reference evidence="3" key="1">
    <citation type="submission" date="2024-02" db="UniProtKB">
        <authorList>
            <consortium name="WormBaseParasite"/>
        </authorList>
    </citation>
    <scope>IDENTIFICATION</scope>
</reference>
<name>A0AAF3FF90_9BILA</name>
<proteinExistence type="predicted"/>
<evidence type="ECO:0000313" key="2">
    <source>
        <dbReference type="Proteomes" id="UP000887575"/>
    </source>
</evidence>